<sequence length="86" mass="9364">MPRRFHDYIPSTTIGIPVPTAVESTSNERLAQPPQPPENVSDNAMRPEDASDDAQYAVHAGAADRTYDAAAELVAECCEHDPERAE</sequence>
<evidence type="ECO:0000313" key="3">
    <source>
        <dbReference type="Proteomes" id="UP000298390"/>
    </source>
</evidence>
<protein>
    <submittedName>
        <fullName evidence="2">Uncharacterized protein</fullName>
    </submittedName>
</protein>
<evidence type="ECO:0000256" key="1">
    <source>
        <dbReference type="SAM" id="MobiDB-lite"/>
    </source>
</evidence>
<evidence type="ECO:0000313" key="2">
    <source>
        <dbReference type="EMBL" id="TFY51239.1"/>
    </source>
</evidence>
<reference evidence="2 3" key="1">
    <citation type="submission" date="2019-01" db="EMBL/GenBank/DDBJ databases">
        <title>Genome sequencing of the rare red list fungi Fomitopsis rosea.</title>
        <authorList>
            <person name="Buettner E."/>
            <person name="Kellner H."/>
        </authorList>
    </citation>
    <scope>NUCLEOTIDE SEQUENCE [LARGE SCALE GENOMIC DNA]</scope>
    <source>
        <strain evidence="2 3">DSM 105464</strain>
    </source>
</reference>
<proteinExistence type="predicted"/>
<comment type="caution">
    <text evidence="2">The sequence shown here is derived from an EMBL/GenBank/DDBJ whole genome shotgun (WGS) entry which is preliminary data.</text>
</comment>
<dbReference type="AlphaFoldDB" id="A0A4Y9XRT4"/>
<feature type="region of interest" description="Disordered" evidence="1">
    <location>
        <begin position="1"/>
        <end position="53"/>
    </location>
</feature>
<accession>A0A4Y9XRT4</accession>
<dbReference type="Proteomes" id="UP000298390">
    <property type="component" value="Unassembled WGS sequence"/>
</dbReference>
<organism evidence="2 3">
    <name type="scientific">Rhodofomes roseus</name>
    <dbReference type="NCBI Taxonomy" id="34475"/>
    <lineage>
        <taxon>Eukaryota</taxon>
        <taxon>Fungi</taxon>
        <taxon>Dikarya</taxon>
        <taxon>Basidiomycota</taxon>
        <taxon>Agaricomycotina</taxon>
        <taxon>Agaricomycetes</taxon>
        <taxon>Polyporales</taxon>
        <taxon>Rhodofomes</taxon>
    </lineage>
</organism>
<gene>
    <name evidence="2" type="ORF">EVJ58_g10672</name>
</gene>
<name>A0A4Y9XRT4_9APHY</name>
<dbReference type="EMBL" id="SEKV01001241">
    <property type="protein sequence ID" value="TFY51239.1"/>
    <property type="molecule type" value="Genomic_DNA"/>
</dbReference>